<dbReference type="GO" id="GO:0004385">
    <property type="term" value="F:GMP kinase activity"/>
    <property type="evidence" value="ECO:0007669"/>
    <property type="project" value="UniProtKB-EC"/>
</dbReference>
<keyword evidence="7" id="KW-0732">Signal</keyword>
<proteinExistence type="inferred from homology"/>
<evidence type="ECO:0000256" key="6">
    <source>
        <dbReference type="ARBA" id="ARBA00022840"/>
    </source>
</evidence>
<dbReference type="EMBL" id="HBFS01002057">
    <property type="protein sequence ID" value="CAD8908244.1"/>
    <property type="molecule type" value="Transcribed_RNA"/>
</dbReference>
<comment type="similarity">
    <text evidence="1">Belongs to the guanylate kinase family.</text>
</comment>
<name>A0A7S1C324_9STRA</name>
<gene>
    <name evidence="9" type="ORF">BSP0115_LOCUS1441</name>
</gene>
<dbReference type="InterPro" id="IPR008145">
    <property type="entry name" value="GK/Ca_channel_bsu"/>
</dbReference>
<evidence type="ECO:0000256" key="3">
    <source>
        <dbReference type="ARBA" id="ARBA00022679"/>
    </source>
</evidence>
<keyword evidence="3" id="KW-0808">Transferase</keyword>
<dbReference type="GO" id="GO:0005829">
    <property type="term" value="C:cytosol"/>
    <property type="evidence" value="ECO:0007669"/>
    <property type="project" value="TreeGrafter"/>
</dbReference>
<dbReference type="PROSITE" id="PS00856">
    <property type="entry name" value="GUANYLATE_KINASE_1"/>
    <property type="match status" value="1"/>
</dbReference>
<dbReference type="SUPFAM" id="SSF52540">
    <property type="entry name" value="P-loop containing nucleoside triphosphate hydrolases"/>
    <property type="match status" value="1"/>
</dbReference>
<dbReference type="Pfam" id="PF00625">
    <property type="entry name" value="Guanylate_kin"/>
    <property type="match status" value="1"/>
</dbReference>
<feature type="chain" id="PRO_5031227489" description="guanylate kinase" evidence="7">
    <location>
        <begin position="16"/>
        <end position="238"/>
    </location>
</feature>
<protein>
    <recommendedName>
        <fullName evidence="2">guanylate kinase</fullName>
        <ecNumber evidence="2">2.7.4.8</ecNumber>
    </recommendedName>
</protein>
<evidence type="ECO:0000256" key="2">
    <source>
        <dbReference type="ARBA" id="ARBA00012961"/>
    </source>
</evidence>
<dbReference type="InterPro" id="IPR027417">
    <property type="entry name" value="P-loop_NTPase"/>
</dbReference>
<organism evidence="9">
    <name type="scientific">Bicosoecida sp. CB-2014</name>
    <dbReference type="NCBI Taxonomy" id="1486930"/>
    <lineage>
        <taxon>Eukaryota</taxon>
        <taxon>Sar</taxon>
        <taxon>Stramenopiles</taxon>
        <taxon>Bigyra</taxon>
        <taxon>Opalozoa</taxon>
        <taxon>Bicosoecida</taxon>
    </lineage>
</organism>
<dbReference type="FunFam" id="3.40.50.300:FF:000776">
    <property type="entry name" value="Guanylate kinase 2"/>
    <property type="match status" value="1"/>
</dbReference>
<dbReference type="PROSITE" id="PS50052">
    <property type="entry name" value="GUANYLATE_KINASE_2"/>
    <property type="match status" value="1"/>
</dbReference>
<feature type="signal peptide" evidence="7">
    <location>
        <begin position="1"/>
        <end position="15"/>
    </location>
</feature>
<keyword evidence="5" id="KW-0418">Kinase</keyword>
<evidence type="ECO:0000259" key="8">
    <source>
        <dbReference type="PROSITE" id="PS50052"/>
    </source>
</evidence>
<dbReference type="InterPro" id="IPR008144">
    <property type="entry name" value="Guanylate_kin-like_dom"/>
</dbReference>
<dbReference type="SMART" id="SM00072">
    <property type="entry name" value="GuKc"/>
    <property type="match status" value="1"/>
</dbReference>
<dbReference type="AlphaFoldDB" id="A0A7S1C324"/>
<evidence type="ECO:0000256" key="7">
    <source>
        <dbReference type="SAM" id="SignalP"/>
    </source>
</evidence>
<dbReference type="CDD" id="cd00071">
    <property type="entry name" value="GMPK"/>
    <property type="match status" value="1"/>
</dbReference>
<keyword evidence="4" id="KW-0547">Nucleotide-binding</keyword>
<evidence type="ECO:0000256" key="5">
    <source>
        <dbReference type="ARBA" id="ARBA00022777"/>
    </source>
</evidence>
<feature type="domain" description="Guanylate kinase-like" evidence="8">
    <location>
        <begin position="29"/>
        <end position="212"/>
    </location>
</feature>
<dbReference type="InterPro" id="IPR017665">
    <property type="entry name" value="Guanylate_kinase"/>
</dbReference>
<dbReference type="GO" id="GO:0005524">
    <property type="term" value="F:ATP binding"/>
    <property type="evidence" value="ECO:0007669"/>
    <property type="project" value="UniProtKB-KW"/>
</dbReference>
<accession>A0A7S1C324</accession>
<dbReference type="FunFam" id="3.30.63.10:FF:000002">
    <property type="entry name" value="Guanylate kinase 1"/>
    <property type="match status" value="1"/>
</dbReference>
<evidence type="ECO:0000313" key="9">
    <source>
        <dbReference type="EMBL" id="CAD8908244.1"/>
    </source>
</evidence>
<dbReference type="EC" id="2.7.4.8" evidence="2"/>
<evidence type="ECO:0000256" key="4">
    <source>
        <dbReference type="ARBA" id="ARBA00022741"/>
    </source>
</evidence>
<dbReference type="Gene3D" id="3.30.63.10">
    <property type="entry name" value="Guanylate Kinase phosphate binding domain"/>
    <property type="match status" value="1"/>
</dbReference>
<dbReference type="NCBIfam" id="TIGR03263">
    <property type="entry name" value="guanyl_kin"/>
    <property type="match status" value="1"/>
</dbReference>
<keyword evidence="6" id="KW-0067">ATP-binding</keyword>
<dbReference type="PANTHER" id="PTHR23117:SF13">
    <property type="entry name" value="GUANYLATE KINASE"/>
    <property type="match status" value="1"/>
</dbReference>
<dbReference type="InterPro" id="IPR020590">
    <property type="entry name" value="Guanylate_kinase_CS"/>
</dbReference>
<evidence type="ECO:0000256" key="1">
    <source>
        <dbReference type="ARBA" id="ARBA00005790"/>
    </source>
</evidence>
<dbReference type="PANTHER" id="PTHR23117">
    <property type="entry name" value="GUANYLATE KINASE-RELATED"/>
    <property type="match status" value="1"/>
</dbReference>
<sequence>MALKWAGLALGAVGGGLLVRRLSTPAPACRPVVLCGPSGAGKSSLIHKLTAEFPDDFGFSVSHTTRKPRKGEEDGVDYHFVAKPDMEAAIAKGGEFLETAHVHANIYGTSKRAVSDVADRCRVCVLDIDVQGVQTCKAINFEAGKYIFVAPPSIDALRERLTARGTETSESMERRLRNAAGELEAAKTIDFDATIVNDDLDHAYAVLRKEMMPIIEECRKCRAATPACAAGAGGGAKR</sequence>
<reference evidence="9" key="1">
    <citation type="submission" date="2021-01" db="EMBL/GenBank/DDBJ databases">
        <authorList>
            <person name="Corre E."/>
            <person name="Pelletier E."/>
            <person name="Niang G."/>
            <person name="Scheremetjew M."/>
            <person name="Finn R."/>
            <person name="Kale V."/>
            <person name="Holt S."/>
            <person name="Cochrane G."/>
            <person name="Meng A."/>
            <person name="Brown T."/>
            <person name="Cohen L."/>
        </authorList>
    </citation>
    <scope>NUCLEOTIDE SEQUENCE</scope>
    <source>
        <strain evidence="9">Ms1</strain>
    </source>
</reference>
<dbReference type="Gene3D" id="3.40.50.300">
    <property type="entry name" value="P-loop containing nucleotide triphosphate hydrolases"/>
    <property type="match status" value="1"/>
</dbReference>